<evidence type="ECO:0000313" key="3">
    <source>
        <dbReference type="Proteomes" id="UP001432027"/>
    </source>
</evidence>
<keyword evidence="1" id="KW-0812">Transmembrane</keyword>
<keyword evidence="3" id="KW-1185">Reference proteome</keyword>
<dbReference type="Proteomes" id="UP001432027">
    <property type="component" value="Unassembled WGS sequence"/>
</dbReference>
<sequence length="127" mass="13738">MSHLDLLGPSSFSLPITMKHLFTLTLLALLGYVLVEAVFIPLPPSATKRAVPCAEEMEDASSGLSVLLLEPRKQPVMMKASTEDAPLNTRRRVPIPTTTLPLQGVRITAARNVHASQLISEAARESP</sequence>
<keyword evidence="1" id="KW-1133">Transmembrane helix</keyword>
<comment type="caution">
    <text evidence="2">The sequence shown here is derived from an EMBL/GenBank/DDBJ whole genome shotgun (WGS) entry which is preliminary data.</text>
</comment>
<proteinExistence type="predicted"/>
<reference evidence="2" key="1">
    <citation type="submission" date="2023-10" db="EMBL/GenBank/DDBJ databases">
        <title>Genome assembly of Pristionchus species.</title>
        <authorList>
            <person name="Yoshida K."/>
            <person name="Sommer R.J."/>
        </authorList>
    </citation>
    <scope>NUCLEOTIDE SEQUENCE</scope>
    <source>
        <strain evidence="2">RS0144</strain>
    </source>
</reference>
<keyword evidence="1" id="KW-0472">Membrane</keyword>
<gene>
    <name evidence="2" type="ORF">PENTCL1PPCAC_5751</name>
</gene>
<name>A0AAV5SJQ6_9BILA</name>
<dbReference type="EMBL" id="BTSX01000002">
    <property type="protein sequence ID" value="GMS83576.1"/>
    <property type="molecule type" value="Genomic_DNA"/>
</dbReference>
<accession>A0AAV5SJQ6</accession>
<evidence type="ECO:0000256" key="1">
    <source>
        <dbReference type="SAM" id="Phobius"/>
    </source>
</evidence>
<protein>
    <submittedName>
        <fullName evidence="2">Uncharacterized protein</fullName>
    </submittedName>
</protein>
<evidence type="ECO:0000313" key="2">
    <source>
        <dbReference type="EMBL" id="GMS83576.1"/>
    </source>
</evidence>
<organism evidence="2 3">
    <name type="scientific">Pristionchus entomophagus</name>
    <dbReference type="NCBI Taxonomy" id="358040"/>
    <lineage>
        <taxon>Eukaryota</taxon>
        <taxon>Metazoa</taxon>
        <taxon>Ecdysozoa</taxon>
        <taxon>Nematoda</taxon>
        <taxon>Chromadorea</taxon>
        <taxon>Rhabditida</taxon>
        <taxon>Rhabditina</taxon>
        <taxon>Diplogasteromorpha</taxon>
        <taxon>Diplogasteroidea</taxon>
        <taxon>Neodiplogasteridae</taxon>
        <taxon>Pristionchus</taxon>
    </lineage>
</organism>
<dbReference type="AlphaFoldDB" id="A0AAV5SJQ6"/>
<feature type="transmembrane region" description="Helical" evidence="1">
    <location>
        <begin position="20"/>
        <end position="40"/>
    </location>
</feature>